<name>A0A1G9DBW1_9EURY</name>
<proteinExistence type="predicted"/>
<dbReference type="InterPro" id="IPR032710">
    <property type="entry name" value="NTF2-like_dom_sf"/>
</dbReference>
<dbReference type="Gene3D" id="3.10.450.50">
    <property type="match status" value="1"/>
</dbReference>
<evidence type="ECO:0000259" key="1">
    <source>
        <dbReference type="Pfam" id="PF13577"/>
    </source>
</evidence>
<protein>
    <recommendedName>
        <fullName evidence="1">SnoaL-like domain-containing protein</fullName>
    </recommendedName>
</protein>
<feature type="domain" description="SnoaL-like" evidence="1">
    <location>
        <begin position="3"/>
        <end position="122"/>
    </location>
</feature>
<dbReference type="STRING" id="1095776.SAMN04515672_3515"/>
<accession>A0A1G9DBW1</accession>
<dbReference type="InterPro" id="IPR037401">
    <property type="entry name" value="SnoaL-like"/>
</dbReference>
<dbReference type="EMBL" id="FNFE01000005">
    <property type="protein sequence ID" value="SDK61391.1"/>
    <property type="molecule type" value="Genomic_DNA"/>
</dbReference>
<gene>
    <name evidence="2" type="ORF">SAMN04515672_3515</name>
</gene>
<keyword evidence="3" id="KW-1185">Reference proteome</keyword>
<sequence length="133" mass="15350">MAVDDTHAIRRLKHEYCFAIDAGNYEEWAALFTENGRFVRDDGSTFEGADELYEFASERFDAAFDRVAHLVTNPVIDVDGDDATGQWYLFLLFQDDDGNVGWRQAKYNDQYRKVDGAWRIVESEVTYGVRTDD</sequence>
<evidence type="ECO:0000313" key="2">
    <source>
        <dbReference type="EMBL" id="SDK61391.1"/>
    </source>
</evidence>
<reference evidence="3" key="1">
    <citation type="submission" date="2016-10" db="EMBL/GenBank/DDBJ databases">
        <authorList>
            <person name="Varghese N."/>
            <person name="Submissions S."/>
        </authorList>
    </citation>
    <scope>NUCLEOTIDE SEQUENCE [LARGE SCALE GENOMIC DNA]</scope>
    <source>
        <strain evidence="3">B4,CECT 8067,JCM 17497</strain>
    </source>
</reference>
<organism evidence="2 3">
    <name type="scientific">Natronorubrum texcoconense</name>
    <dbReference type="NCBI Taxonomy" id="1095776"/>
    <lineage>
        <taxon>Archaea</taxon>
        <taxon>Methanobacteriati</taxon>
        <taxon>Methanobacteriota</taxon>
        <taxon>Stenosarchaea group</taxon>
        <taxon>Halobacteria</taxon>
        <taxon>Halobacteriales</taxon>
        <taxon>Natrialbaceae</taxon>
        <taxon>Natronorubrum</taxon>
    </lineage>
</organism>
<evidence type="ECO:0000313" key="3">
    <source>
        <dbReference type="Proteomes" id="UP000198882"/>
    </source>
</evidence>
<dbReference type="Proteomes" id="UP000198882">
    <property type="component" value="Unassembled WGS sequence"/>
</dbReference>
<dbReference type="OrthoDB" id="350084at2157"/>
<dbReference type="AlphaFoldDB" id="A0A1G9DBW1"/>
<dbReference type="SUPFAM" id="SSF54427">
    <property type="entry name" value="NTF2-like"/>
    <property type="match status" value="1"/>
</dbReference>
<dbReference type="RefSeq" id="WP_090309990.1">
    <property type="nucleotide sequence ID" value="NZ_FNFE01000005.1"/>
</dbReference>
<dbReference type="Pfam" id="PF13577">
    <property type="entry name" value="SnoaL_4"/>
    <property type="match status" value="1"/>
</dbReference>